<accession>A0A0L6ZEF3</accession>
<dbReference type="EMBL" id="LHUR01000007">
    <property type="protein sequence ID" value="KOA21351.1"/>
    <property type="molecule type" value="Genomic_DNA"/>
</dbReference>
<protein>
    <submittedName>
        <fullName evidence="1">Uncharacterized protein</fullName>
    </submittedName>
</protein>
<comment type="caution">
    <text evidence="1">The sequence shown here is derived from an EMBL/GenBank/DDBJ whole genome shotgun (WGS) entry which is preliminary data.</text>
</comment>
<proteinExistence type="predicted"/>
<name>A0A0L6ZEF3_9CLOT</name>
<reference evidence="2" key="1">
    <citation type="submission" date="2015-08" db="EMBL/GenBank/DDBJ databases">
        <title>Genome sequence of the strict anaerobe Clostridium homopropionicum LuHBu1 (DSM 5847T).</title>
        <authorList>
            <person name="Poehlein A."/>
            <person name="Beck M."/>
            <person name="Schiel-Bengelsdorf B."/>
            <person name="Bengelsdorf F.R."/>
            <person name="Daniel R."/>
            <person name="Duerre P."/>
        </authorList>
    </citation>
    <scope>NUCLEOTIDE SEQUENCE [LARGE SCALE GENOMIC DNA]</scope>
    <source>
        <strain evidence="2">DSM 5847</strain>
    </source>
</reference>
<organism evidence="1 2">
    <name type="scientific">Clostridium homopropionicum DSM 5847</name>
    <dbReference type="NCBI Taxonomy" id="1121318"/>
    <lineage>
        <taxon>Bacteria</taxon>
        <taxon>Bacillati</taxon>
        <taxon>Bacillota</taxon>
        <taxon>Clostridia</taxon>
        <taxon>Eubacteriales</taxon>
        <taxon>Clostridiaceae</taxon>
        <taxon>Clostridium</taxon>
    </lineage>
</organism>
<sequence length="497" mass="57123">MFRVIKAFVTVDNKTYSLNINVNDQEISYEGEPINISIINTSEKIIATINNNSDNDVNLNKIELDLFYLEAKSYSSFILNNENSQADIDLNIINSNALNQSYKSYLFTFLSAMDHYENIFLGFLSSHISRNYIKINVNRDKVTVSSVFDFVNHCLKSGEKLKLDEIYLDFNKQMIESFNIYGNLINSECFGKCKGFHEIYNEGELKTEESFHILFENEASEVSLVTNGKPYSIKLSGKNTYPIDISKIEGKSFVMNKLEDFSEKGHKSLYIKNVIPYINTVVQSKAFNPYYELSNLLTEIKREFNSILTFDDCPLGIAINNMNVIESSFELKPLKDESLLRLIKRKKNNHNLNYNLILKTILYGGLFLNNSKFIASNLKIIQAMDIVTQNINASSLDNKNMLNMILDINRNENSNLISHMEKENVFSILREGKNSNYIAIFNLTDKSARFYWDMSKGIDKNLDGSSVDILNNKNYLIVNNVIYIRNIPPMDCCLIVR</sequence>
<dbReference type="PATRIC" id="fig|1121318.3.peg.234"/>
<gene>
    <name evidence="1" type="ORF">CLHOM_02360</name>
</gene>
<keyword evidence="2" id="KW-1185">Reference proteome</keyword>
<dbReference type="Proteomes" id="UP000037043">
    <property type="component" value="Unassembled WGS sequence"/>
</dbReference>
<dbReference type="AlphaFoldDB" id="A0A0L6ZEF3"/>
<evidence type="ECO:0000313" key="2">
    <source>
        <dbReference type="Proteomes" id="UP000037043"/>
    </source>
</evidence>
<dbReference type="SUPFAM" id="SSF51011">
    <property type="entry name" value="Glycosyl hydrolase domain"/>
    <property type="match status" value="1"/>
</dbReference>
<dbReference type="RefSeq" id="WP_052219843.1">
    <property type="nucleotide sequence ID" value="NZ_LHUR01000007.1"/>
</dbReference>
<evidence type="ECO:0000313" key="1">
    <source>
        <dbReference type="EMBL" id="KOA21351.1"/>
    </source>
</evidence>